<organism evidence="1 2">
    <name type="scientific">Bradyrhizobium retamae</name>
    <dbReference type="NCBI Taxonomy" id="1300035"/>
    <lineage>
        <taxon>Bacteria</taxon>
        <taxon>Pseudomonadati</taxon>
        <taxon>Pseudomonadota</taxon>
        <taxon>Alphaproteobacteria</taxon>
        <taxon>Hyphomicrobiales</taxon>
        <taxon>Nitrobacteraceae</taxon>
        <taxon>Bradyrhizobium</taxon>
    </lineage>
</organism>
<dbReference type="Proteomes" id="UP000052023">
    <property type="component" value="Unassembled WGS sequence"/>
</dbReference>
<accession>A0A0R3NDW9</accession>
<dbReference type="AlphaFoldDB" id="A0A0R3NDW9"/>
<sequence>MLKLRRVLTGIGQIARNCRKEVGPRHDALKRSIFVDDHADTSGLSLEPLDSVKHRNRFGENQRLLNCGEGIKWFTIESLQSISVRGVIMSLTSRLVMLMIRSTTSRCARDAQSK</sequence>
<keyword evidence="2" id="KW-1185">Reference proteome</keyword>
<comment type="caution">
    <text evidence="1">The sequence shown here is derived from an EMBL/GenBank/DDBJ whole genome shotgun (WGS) entry which is preliminary data.</text>
</comment>
<name>A0A0R3NDW9_9BRAD</name>
<protein>
    <submittedName>
        <fullName evidence="1">Uncharacterized protein</fullName>
    </submittedName>
</protein>
<evidence type="ECO:0000313" key="1">
    <source>
        <dbReference type="EMBL" id="KRR28261.1"/>
    </source>
</evidence>
<dbReference type="EMBL" id="LLYA01000101">
    <property type="protein sequence ID" value="KRR28261.1"/>
    <property type="molecule type" value="Genomic_DNA"/>
</dbReference>
<evidence type="ECO:0000313" key="2">
    <source>
        <dbReference type="Proteomes" id="UP000052023"/>
    </source>
</evidence>
<proteinExistence type="predicted"/>
<reference evidence="1 2" key="1">
    <citation type="submission" date="2014-03" db="EMBL/GenBank/DDBJ databases">
        <title>Bradyrhizobium valentinum sp. nov., isolated from effective nodules of Lupinus mariae-josephae, a lupine endemic of basic-lime soils in Eastern Spain.</title>
        <authorList>
            <person name="Duran D."/>
            <person name="Rey L."/>
            <person name="Navarro A."/>
            <person name="Busquets A."/>
            <person name="Imperial J."/>
            <person name="Ruiz-Argueso T."/>
        </authorList>
    </citation>
    <scope>NUCLEOTIDE SEQUENCE [LARGE SCALE GENOMIC DNA]</scope>
    <source>
        <strain evidence="1 2">Ro19</strain>
    </source>
</reference>
<gene>
    <name evidence="1" type="ORF">CQ13_21645</name>
</gene>